<proteinExistence type="inferred from homology"/>
<dbReference type="Gene3D" id="2.10.109.10">
    <property type="entry name" value="Umud Fragment, subunit A"/>
    <property type="match status" value="1"/>
</dbReference>
<dbReference type="PANTHER" id="PTHR43390:SF1">
    <property type="entry name" value="CHLOROPLAST PROCESSING PEPTIDASE"/>
    <property type="match status" value="1"/>
</dbReference>
<dbReference type="RefSeq" id="WP_229383036.1">
    <property type="nucleotide sequence ID" value="NZ_JAGTTN010000001.1"/>
</dbReference>
<feature type="active site" evidence="6">
    <location>
        <position position="97"/>
    </location>
</feature>
<comment type="catalytic activity">
    <reaction evidence="1 7">
        <text>Cleavage of hydrophobic, N-terminal signal or leader sequences from secreted and periplasmic proteins.</text>
        <dbReference type="EC" id="3.4.21.89"/>
    </reaction>
</comment>
<feature type="domain" description="Peptidase S26" evidence="8">
    <location>
        <begin position="27"/>
        <end position="185"/>
    </location>
</feature>
<evidence type="ECO:0000256" key="4">
    <source>
        <dbReference type="ARBA" id="ARBA00013208"/>
    </source>
</evidence>
<dbReference type="InterPro" id="IPR000223">
    <property type="entry name" value="Pept_S26A_signal_pept_1"/>
</dbReference>
<feature type="active site" evidence="6">
    <location>
        <position position="54"/>
    </location>
</feature>
<keyword evidence="7" id="KW-0472">Membrane</keyword>
<dbReference type="PROSITE" id="PS00761">
    <property type="entry name" value="SPASE_I_3"/>
    <property type="match status" value="1"/>
</dbReference>
<sequence>MTLIETRNDAPAGAVPARARGRRRLVAAAAMIAPVVAAALVLSAFGVASVHNDSMSPTLHGGDLVIYDRWSAPARGDIVLLVDREGWSGTPGALLVKRVVGVAGDVVVCCEAGSGRLVVNGEPVDEAYVHDARPGGAIPFRVTVTEGAVWVMGDNRDASADSRLSVSQPGHGGVAREDLRGTVRGWWG</sequence>
<evidence type="ECO:0000256" key="1">
    <source>
        <dbReference type="ARBA" id="ARBA00000677"/>
    </source>
</evidence>
<keyword evidence="7" id="KW-0645">Protease</keyword>
<keyword evidence="10" id="KW-1185">Reference proteome</keyword>
<dbReference type="InterPro" id="IPR019758">
    <property type="entry name" value="Pept_S26A_signal_pept_1_CS"/>
</dbReference>
<feature type="transmembrane region" description="Helical" evidence="7">
    <location>
        <begin position="25"/>
        <end position="48"/>
    </location>
</feature>
<reference evidence="9" key="1">
    <citation type="submission" date="2021-04" db="EMBL/GenBank/DDBJ databases">
        <title>Microbacterium tenobrionis sp. nov. and Microbacterium allomyrinae sp. nov., isolated from larvae of Tenobrio molitor and Allomyrina dichotoma, respectively.</title>
        <authorList>
            <person name="Lee S.D."/>
        </authorList>
    </citation>
    <scope>NUCLEOTIDE SEQUENCE</scope>
    <source>
        <strain evidence="9">BWT-G7</strain>
    </source>
</reference>
<accession>A0A9X1LSI2</accession>
<dbReference type="GO" id="GO:0005886">
    <property type="term" value="C:plasma membrane"/>
    <property type="evidence" value="ECO:0007669"/>
    <property type="project" value="UniProtKB-SubCell"/>
</dbReference>
<dbReference type="Proteomes" id="UP001139354">
    <property type="component" value="Unassembled WGS sequence"/>
</dbReference>
<dbReference type="Pfam" id="PF10502">
    <property type="entry name" value="Peptidase_S26"/>
    <property type="match status" value="1"/>
</dbReference>
<evidence type="ECO:0000256" key="2">
    <source>
        <dbReference type="ARBA" id="ARBA00004401"/>
    </source>
</evidence>
<evidence type="ECO:0000256" key="5">
    <source>
        <dbReference type="ARBA" id="ARBA00022801"/>
    </source>
</evidence>
<dbReference type="AlphaFoldDB" id="A0A9X1LSI2"/>
<dbReference type="InterPro" id="IPR036286">
    <property type="entry name" value="LexA/Signal_pep-like_sf"/>
</dbReference>
<comment type="subcellular location">
    <subcellularLocation>
        <location evidence="2">Cell membrane</location>
        <topology evidence="2">Single-pass type II membrane protein</topology>
    </subcellularLocation>
    <subcellularLocation>
        <location evidence="7">Membrane</location>
        <topology evidence="7">Single-pass type II membrane protein</topology>
    </subcellularLocation>
</comment>
<dbReference type="EMBL" id="JAGTTN010000001">
    <property type="protein sequence ID" value="MCC2031165.1"/>
    <property type="molecule type" value="Genomic_DNA"/>
</dbReference>
<evidence type="ECO:0000259" key="8">
    <source>
        <dbReference type="Pfam" id="PF10502"/>
    </source>
</evidence>
<dbReference type="CDD" id="cd06530">
    <property type="entry name" value="S26_SPase_I"/>
    <property type="match status" value="1"/>
</dbReference>
<dbReference type="GO" id="GO:0006465">
    <property type="term" value="P:signal peptide processing"/>
    <property type="evidence" value="ECO:0007669"/>
    <property type="project" value="InterPro"/>
</dbReference>
<dbReference type="PANTHER" id="PTHR43390">
    <property type="entry name" value="SIGNAL PEPTIDASE I"/>
    <property type="match status" value="1"/>
</dbReference>
<evidence type="ECO:0000256" key="6">
    <source>
        <dbReference type="PIRSR" id="PIRSR600223-1"/>
    </source>
</evidence>
<evidence type="ECO:0000313" key="10">
    <source>
        <dbReference type="Proteomes" id="UP001139354"/>
    </source>
</evidence>
<dbReference type="EC" id="3.4.21.89" evidence="4 7"/>
<keyword evidence="7" id="KW-1133">Transmembrane helix</keyword>
<dbReference type="GO" id="GO:0004252">
    <property type="term" value="F:serine-type endopeptidase activity"/>
    <property type="evidence" value="ECO:0007669"/>
    <property type="project" value="InterPro"/>
</dbReference>
<evidence type="ECO:0000256" key="3">
    <source>
        <dbReference type="ARBA" id="ARBA00009370"/>
    </source>
</evidence>
<dbReference type="InterPro" id="IPR019533">
    <property type="entry name" value="Peptidase_S26"/>
</dbReference>
<keyword evidence="5 7" id="KW-0378">Hydrolase</keyword>
<evidence type="ECO:0000313" key="9">
    <source>
        <dbReference type="EMBL" id="MCC2031165.1"/>
    </source>
</evidence>
<protein>
    <recommendedName>
        <fullName evidence="4 7">Signal peptidase I</fullName>
        <ecNumber evidence="4 7">3.4.21.89</ecNumber>
    </recommendedName>
</protein>
<dbReference type="SUPFAM" id="SSF51306">
    <property type="entry name" value="LexA/Signal peptidase"/>
    <property type="match status" value="1"/>
</dbReference>
<dbReference type="NCBIfam" id="TIGR02227">
    <property type="entry name" value="sigpep_I_bact"/>
    <property type="match status" value="1"/>
</dbReference>
<name>A0A9X1LSI2_9MICO</name>
<organism evidence="9 10">
    <name type="scientific">Microbacterium allomyrinae</name>
    <dbReference type="NCBI Taxonomy" id="2830666"/>
    <lineage>
        <taxon>Bacteria</taxon>
        <taxon>Bacillati</taxon>
        <taxon>Actinomycetota</taxon>
        <taxon>Actinomycetes</taxon>
        <taxon>Micrococcales</taxon>
        <taxon>Microbacteriaceae</taxon>
        <taxon>Microbacterium</taxon>
    </lineage>
</organism>
<dbReference type="GO" id="GO:0009003">
    <property type="term" value="F:signal peptidase activity"/>
    <property type="evidence" value="ECO:0007669"/>
    <property type="project" value="UniProtKB-EC"/>
</dbReference>
<evidence type="ECO:0000256" key="7">
    <source>
        <dbReference type="RuleBase" id="RU362042"/>
    </source>
</evidence>
<comment type="caution">
    <text evidence="9">The sequence shown here is derived from an EMBL/GenBank/DDBJ whole genome shotgun (WGS) entry which is preliminary data.</text>
</comment>
<comment type="similarity">
    <text evidence="3 7">Belongs to the peptidase S26 family.</text>
</comment>
<keyword evidence="7" id="KW-0812">Transmembrane</keyword>
<gene>
    <name evidence="9" type="primary">lepB</name>
    <name evidence="9" type="ORF">KEC57_03100</name>
</gene>
<dbReference type="PRINTS" id="PR00727">
    <property type="entry name" value="LEADERPTASE"/>
</dbReference>